<dbReference type="Gene3D" id="3.40.720.10">
    <property type="entry name" value="Alkaline Phosphatase, subunit A"/>
    <property type="match status" value="1"/>
</dbReference>
<dbReference type="PROSITE" id="PS51318">
    <property type="entry name" value="TAT"/>
    <property type="match status" value="1"/>
</dbReference>
<dbReference type="KEGG" id="lrs:PX52LOC_07330"/>
<dbReference type="EMBL" id="CP042425">
    <property type="protein sequence ID" value="QEL20238.1"/>
    <property type="molecule type" value="Genomic_DNA"/>
</dbReference>
<protein>
    <recommendedName>
        <fullName evidence="3">DUF1501 domain-containing protein</fullName>
    </recommendedName>
</protein>
<keyword evidence="2" id="KW-1185">Reference proteome</keyword>
<evidence type="ECO:0000313" key="2">
    <source>
        <dbReference type="Proteomes" id="UP000324974"/>
    </source>
</evidence>
<name>A0A5C1ATY3_9BACT</name>
<evidence type="ECO:0000313" key="1">
    <source>
        <dbReference type="EMBL" id="QEL20238.1"/>
    </source>
</evidence>
<sequence length="499" mass="55756">MHPLDQALTNESLFQEYARQETRRQFFRSAGFGLGTAALASLGASAAAPAPRGGTKTGIGAALPETHFSAKCKNVIYLHMVGGPSQMDLFDYKPKMEEFYDKDLPESIRNGQRLTTMTSGQKRFPIAPSKYKFAQHGKGGAWFSDIWKWKPKMADDMCIIKSMHTEAINHEPAITYIQTGNQVTGRPCLGAWMSYGLGSLNQNLPTFVVMVATPTNQEQIQAISARLWQSGYLSGEHAGVSFRSKGDPILFINNPPGVSSDVRRKTLDGLKKLNEINHEQLNDPETQTRISQYEMAFRMQASVPDLTDLNKETAKTLEMYGPDVKKPGSFANTALMARKLVEKGVRFVQVYHNNWDHHGNLTGRMNYQVTDVDQPCHALIQDLKQRGLLDSTLVIWGGEFGRTIYSQGGLSKTNYGRDHHPRCFTMWMAGGGIKGGYVHGETDDFSYNIVKDPVHLHDWHATVLHLLGLDHERFTYRYQGLDQKLTGVEKSSVIKALLA</sequence>
<dbReference type="InterPro" id="IPR017850">
    <property type="entry name" value="Alkaline_phosphatase_core_sf"/>
</dbReference>
<dbReference type="OrthoDB" id="127333at2"/>
<proteinExistence type="predicted"/>
<evidence type="ECO:0008006" key="3">
    <source>
        <dbReference type="Google" id="ProtNLM"/>
    </source>
</evidence>
<dbReference type="Proteomes" id="UP000324974">
    <property type="component" value="Chromosome"/>
</dbReference>
<dbReference type="AlphaFoldDB" id="A0A5C1ATY3"/>
<dbReference type="Pfam" id="PF07394">
    <property type="entry name" value="DUF1501"/>
    <property type="match status" value="1"/>
</dbReference>
<reference evidence="2" key="1">
    <citation type="submission" date="2019-08" db="EMBL/GenBank/DDBJ databases">
        <title>Limnoglobus roseus gen. nov., sp. nov., a novel freshwater planctomycete with a giant genome from the family Gemmataceae.</title>
        <authorList>
            <person name="Kulichevskaya I.S."/>
            <person name="Naumoff D.G."/>
            <person name="Miroshnikov K."/>
            <person name="Ivanova A."/>
            <person name="Philippov D.A."/>
            <person name="Hakobyan A."/>
            <person name="Rijpstra I.C."/>
            <person name="Sinninghe Damste J.S."/>
            <person name="Liesack W."/>
            <person name="Dedysh S.N."/>
        </authorList>
    </citation>
    <scope>NUCLEOTIDE SEQUENCE [LARGE SCALE GENOMIC DNA]</scope>
    <source>
        <strain evidence="2">PX52</strain>
    </source>
</reference>
<gene>
    <name evidence="1" type="ORF">PX52LOC_07330</name>
</gene>
<dbReference type="RefSeq" id="WP_149114555.1">
    <property type="nucleotide sequence ID" value="NZ_CP042425.1"/>
</dbReference>
<dbReference type="InterPro" id="IPR006311">
    <property type="entry name" value="TAT_signal"/>
</dbReference>
<dbReference type="SUPFAM" id="SSF53649">
    <property type="entry name" value="Alkaline phosphatase-like"/>
    <property type="match status" value="1"/>
</dbReference>
<dbReference type="InterPro" id="IPR010869">
    <property type="entry name" value="DUF1501"/>
</dbReference>
<dbReference type="PANTHER" id="PTHR43737:SF1">
    <property type="entry name" value="DUF1501 DOMAIN-CONTAINING PROTEIN"/>
    <property type="match status" value="1"/>
</dbReference>
<accession>A0A5C1ATY3</accession>
<dbReference type="PANTHER" id="PTHR43737">
    <property type="entry name" value="BLL7424 PROTEIN"/>
    <property type="match status" value="1"/>
</dbReference>
<organism evidence="1 2">
    <name type="scientific">Limnoglobus roseus</name>
    <dbReference type="NCBI Taxonomy" id="2598579"/>
    <lineage>
        <taxon>Bacteria</taxon>
        <taxon>Pseudomonadati</taxon>
        <taxon>Planctomycetota</taxon>
        <taxon>Planctomycetia</taxon>
        <taxon>Gemmatales</taxon>
        <taxon>Gemmataceae</taxon>
        <taxon>Limnoglobus</taxon>
    </lineage>
</organism>